<feature type="region of interest" description="Disordered" evidence="1">
    <location>
        <begin position="204"/>
        <end position="460"/>
    </location>
</feature>
<feature type="compositionally biased region" description="Polar residues" evidence="1">
    <location>
        <begin position="350"/>
        <end position="382"/>
    </location>
</feature>
<feature type="compositionally biased region" description="Low complexity" evidence="1">
    <location>
        <begin position="235"/>
        <end position="245"/>
    </location>
</feature>
<feature type="compositionally biased region" description="Low complexity" evidence="1">
    <location>
        <begin position="313"/>
        <end position="349"/>
    </location>
</feature>
<comment type="caution">
    <text evidence="3">The sequence shown here is derived from an EMBL/GenBank/DDBJ whole genome shotgun (WGS) entry which is preliminary data.</text>
</comment>
<feature type="compositionally biased region" description="Polar residues" evidence="1">
    <location>
        <begin position="397"/>
        <end position="418"/>
    </location>
</feature>
<keyword evidence="2" id="KW-0472">Membrane</keyword>
<evidence type="ECO:0000256" key="1">
    <source>
        <dbReference type="SAM" id="MobiDB-lite"/>
    </source>
</evidence>
<keyword evidence="2" id="KW-0812">Transmembrane</keyword>
<dbReference type="Proteomes" id="UP000318995">
    <property type="component" value="Unassembled WGS sequence"/>
</dbReference>
<gene>
    <name evidence="3" type="ORF">Pla111_26840</name>
</gene>
<dbReference type="OrthoDB" id="288464at2"/>
<sequence>MSVASACLLVFLAGVNYGWEPVRSDAVTATSTKHDYIVQLSGEDLRSIARGDTTELTSVVPAEVGPIDSVRVRFGEGPLPQGIAGHPESHLQTVAKPVIDEASGDSVPWPEPKRQTVYQNPSQFNVQGLQQGFGQATPQQGPLREFGNNLSEATRQSLSDLGQGTQGFFEGIANGVQSSAESLGNVGRNTINAGNPDYFRQRQAAEMAQRATPPPPSWDGTSANAPRSSLPPDPFDNNLPPQQNQSGYSYQYPNPSASGGTTSGNIAQSFAGEPTLTNGTFDRPSRLEAVSDPTYYGNNAQTPAANGYGPGYGPTNTPPGYNNQPQNPYPGQSYPSQQTAQQQNPALQYSGQQYPPTNNPAYYNDQNANPLARQNSGGSLFDNSRAGGPLLTPPSVIPTSASQATNWPAPQGNQNGGQNPDPANGNSWANMPPIGTAAATSATDGGSPANNQQTNANVPLETTDPLNRGLVYVLLIGSLALNFYVWTTYLDTRNKYRAALRRGPSSYANAAL</sequence>
<dbReference type="AlphaFoldDB" id="A0A5C5VY94"/>
<dbReference type="EMBL" id="SJPH01000006">
    <property type="protein sequence ID" value="TWT42711.1"/>
    <property type="molecule type" value="Genomic_DNA"/>
</dbReference>
<keyword evidence="2" id="KW-1133">Transmembrane helix</keyword>
<feature type="compositionally biased region" description="Low complexity" evidence="1">
    <location>
        <begin position="435"/>
        <end position="449"/>
    </location>
</feature>
<organism evidence="3 4">
    <name type="scientific">Botrimarina hoheduenensis</name>
    <dbReference type="NCBI Taxonomy" id="2528000"/>
    <lineage>
        <taxon>Bacteria</taxon>
        <taxon>Pseudomonadati</taxon>
        <taxon>Planctomycetota</taxon>
        <taxon>Planctomycetia</taxon>
        <taxon>Pirellulales</taxon>
        <taxon>Lacipirellulaceae</taxon>
        <taxon>Botrimarina</taxon>
    </lineage>
</organism>
<accession>A0A5C5VY94</accession>
<dbReference type="RefSeq" id="WP_146574908.1">
    <property type="nucleotide sequence ID" value="NZ_SJPH01000006.1"/>
</dbReference>
<proteinExistence type="predicted"/>
<reference evidence="3 4" key="1">
    <citation type="submission" date="2019-02" db="EMBL/GenBank/DDBJ databases">
        <title>Deep-cultivation of Planctomycetes and their phenomic and genomic characterization uncovers novel biology.</title>
        <authorList>
            <person name="Wiegand S."/>
            <person name="Jogler M."/>
            <person name="Boedeker C."/>
            <person name="Pinto D."/>
            <person name="Vollmers J."/>
            <person name="Rivas-Marin E."/>
            <person name="Kohn T."/>
            <person name="Peeters S.H."/>
            <person name="Heuer A."/>
            <person name="Rast P."/>
            <person name="Oberbeckmann S."/>
            <person name="Bunk B."/>
            <person name="Jeske O."/>
            <person name="Meyerdierks A."/>
            <person name="Storesund J.E."/>
            <person name="Kallscheuer N."/>
            <person name="Luecker S."/>
            <person name="Lage O.M."/>
            <person name="Pohl T."/>
            <person name="Merkel B.J."/>
            <person name="Hornburger P."/>
            <person name="Mueller R.-W."/>
            <person name="Bruemmer F."/>
            <person name="Labrenz M."/>
            <person name="Spormann A.M."/>
            <person name="Op Den Camp H."/>
            <person name="Overmann J."/>
            <person name="Amann R."/>
            <person name="Jetten M.S.M."/>
            <person name="Mascher T."/>
            <person name="Medema M.H."/>
            <person name="Devos D.P."/>
            <person name="Kaster A.-K."/>
            <person name="Ovreas L."/>
            <person name="Rohde M."/>
            <person name="Galperin M.Y."/>
            <person name="Jogler C."/>
        </authorList>
    </citation>
    <scope>NUCLEOTIDE SEQUENCE [LARGE SCALE GENOMIC DNA]</scope>
    <source>
        <strain evidence="3 4">Pla111</strain>
    </source>
</reference>
<feature type="transmembrane region" description="Helical" evidence="2">
    <location>
        <begin position="469"/>
        <end position="487"/>
    </location>
</feature>
<evidence type="ECO:0000256" key="2">
    <source>
        <dbReference type="SAM" id="Phobius"/>
    </source>
</evidence>
<protein>
    <submittedName>
        <fullName evidence="3">Uncharacterized protein</fullName>
    </submittedName>
</protein>
<evidence type="ECO:0000313" key="4">
    <source>
        <dbReference type="Proteomes" id="UP000318995"/>
    </source>
</evidence>
<feature type="compositionally biased region" description="Polar residues" evidence="1">
    <location>
        <begin position="246"/>
        <end position="268"/>
    </location>
</feature>
<evidence type="ECO:0000313" key="3">
    <source>
        <dbReference type="EMBL" id="TWT42711.1"/>
    </source>
</evidence>
<name>A0A5C5VY94_9BACT</name>
<keyword evidence="4" id="KW-1185">Reference proteome</keyword>